<evidence type="ECO:0000313" key="3">
    <source>
        <dbReference type="Proteomes" id="UP000270924"/>
    </source>
</evidence>
<accession>A0A3P7DXE3</accession>
<evidence type="ECO:0000313" key="2">
    <source>
        <dbReference type="EMBL" id="VDM14173.1"/>
    </source>
</evidence>
<dbReference type="EMBL" id="UYWW01005482">
    <property type="protein sequence ID" value="VDM14173.1"/>
    <property type="molecule type" value="Genomic_DNA"/>
</dbReference>
<dbReference type="InParanoid" id="A0A3P7DXE3"/>
<organism evidence="2 3">
    <name type="scientific">Wuchereria bancrofti</name>
    <dbReference type="NCBI Taxonomy" id="6293"/>
    <lineage>
        <taxon>Eukaryota</taxon>
        <taxon>Metazoa</taxon>
        <taxon>Ecdysozoa</taxon>
        <taxon>Nematoda</taxon>
        <taxon>Chromadorea</taxon>
        <taxon>Rhabditida</taxon>
        <taxon>Spirurina</taxon>
        <taxon>Spiruromorpha</taxon>
        <taxon>Filarioidea</taxon>
        <taxon>Onchocercidae</taxon>
        <taxon>Wuchereria</taxon>
    </lineage>
</organism>
<reference evidence="2 3" key="1">
    <citation type="submission" date="2018-11" db="EMBL/GenBank/DDBJ databases">
        <authorList>
            <consortium name="Pathogen Informatics"/>
        </authorList>
    </citation>
    <scope>NUCLEOTIDE SEQUENCE [LARGE SCALE GENOMIC DNA]</scope>
</reference>
<keyword evidence="3" id="KW-1185">Reference proteome</keyword>
<gene>
    <name evidence="2" type="ORF">WBA_LOCUS7559</name>
</gene>
<dbReference type="Proteomes" id="UP000270924">
    <property type="component" value="Unassembled WGS sequence"/>
</dbReference>
<proteinExistence type="predicted"/>
<feature type="region of interest" description="Disordered" evidence="1">
    <location>
        <begin position="72"/>
        <end position="98"/>
    </location>
</feature>
<name>A0A3P7DXE3_WUCBA</name>
<evidence type="ECO:0000256" key="1">
    <source>
        <dbReference type="SAM" id="MobiDB-lite"/>
    </source>
</evidence>
<sequence>MIGNGKVEKTSKRTQKELSNAEQAIEVCKFQSNEVQPMPLSTIQIYLSKSAESTKSGMSPLDFVNSAFSLSSRKEEKSKKHRATSEAIDRGEINCETK</sequence>
<protein>
    <submittedName>
        <fullName evidence="2">Uncharacterized protein</fullName>
    </submittedName>
</protein>
<dbReference type="AlphaFoldDB" id="A0A3P7DXE3"/>